<organism evidence="4 5">
    <name type="scientific">Streptococcus saliviloxodontae</name>
    <dbReference type="NCBI Taxonomy" id="1349416"/>
    <lineage>
        <taxon>Bacteria</taxon>
        <taxon>Bacillati</taxon>
        <taxon>Bacillota</taxon>
        <taxon>Bacilli</taxon>
        <taxon>Lactobacillales</taxon>
        <taxon>Streptococcaceae</taxon>
        <taxon>Streptococcus</taxon>
    </lineage>
</organism>
<keyword evidence="5" id="KW-1185">Reference proteome</keyword>
<dbReference type="Gene3D" id="3.10.450.40">
    <property type="match status" value="2"/>
</dbReference>
<reference evidence="4 5" key="1">
    <citation type="submission" date="2021-01" db="EMBL/GenBank/DDBJ databases">
        <title>Genomic Encyclopedia of Type Strains, Phase IV (KMG-IV): sequencing the most valuable type-strain genomes for metagenomic binning, comparative biology and taxonomic classification.</title>
        <authorList>
            <person name="Goeker M."/>
        </authorList>
    </citation>
    <scope>NUCLEOTIDE SEQUENCE [LARGE SCALE GENOMIC DNA]</scope>
    <source>
        <strain evidence="4 5">DSM 27513</strain>
    </source>
</reference>
<protein>
    <submittedName>
        <fullName evidence="4">Uncharacterized protein YpmB</fullName>
    </submittedName>
</protein>
<keyword evidence="1" id="KW-0812">Transmembrane</keyword>
<sequence>MKRFYLSTKMQVLVGTGLVLLVLLISTLTVTYIASLPRIQARQEAIQVAKRYSDMDELGKFQLFTGDDTYYSLFGTDKKGREMVVSVGSDNSHVYVYKLSDGISESKAKSIAKRQGAKSVDRVTFGIQGETPVWQVKSGTTYYTINFQTGDLVS</sequence>
<accession>A0ABS2PN75</accession>
<dbReference type="Pfam" id="PF17881">
    <property type="entry name" value="TseB"/>
    <property type="match status" value="1"/>
</dbReference>
<feature type="transmembrane region" description="Helical" evidence="1">
    <location>
        <begin position="12"/>
        <end position="34"/>
    </location>
</feature>
<dbReference type="InterPro" id="IPR025711">
    <property type="entry name" value="PepSY"/>
</dbReference>
<name>A0ABS2PN75_9STRE</name>
<dbReference type="InterPro" id="IPR046350">
    <property type="entry name" value="Cystatin_sf"/>
</dbReference>
<feature type="domain" description="Cell wall elongation regulator TseB-like" evidence="3">
    <location>
        <begin position="44"/>
        <end position="87"/>
    </location>
</feature>
<gene>
    <name evidence="4" type="ORF">JOC31_001251</name>
</gene>
<evidence type="ECO:0000313" key="4">
    <source>
        <dbReference type="EMBL" id="MBM7636430.1"/>
    </source>
</evidence>
<evidence type="ECO:0000256" key="1">
    <source>
        <dbReference type="SAM" id="Phobius"/>
    </source>
</evidence>
<dbReference type="Proteomes" id="UP000809081">
    <property type="component" value="Unassembled WGS sequence"/>
</dbReference>
<evidence type="ECO:0000313" key="5">
    <source>
        <dbReference type="Proteomes" id="UP000809081"/>
    </source>
</evidence>
<keyword evidence="1" id="KW-0472">Membrane</keyword>
<dbReference type="SUPFAM" id="SSF54403">
    <property type="entry name" value="Cystatin/monellin"/>
    <property type="match status" value="2"/>
</dbReference>
<proteinExistence type="predicted"/>
<feature type="domain" description="PepSY" evidence="2">
    <location>
        <begin position="103"/>
        <end position="152"/>
    </location>
</feature>
<dbReference type="EMBL" id="JAFBEI010000024">
    <property type="protein sequence ID" value="MBM7636430.1"/>
    <property type="molecule type" value="Genomic_DNA"/>
</dbReference>
<dbReference type="RefSeq" id="WP_205017306.1">
    <property type="nucleotide sequence ID" value="NZ_JAFBEI010000024.1"/>
</dbReference>
<comment type="caution">
    <text evidence="4">The sequence shown here is derived from an EMBL/GenBank/DDBJ whole genome shotgun (WGS) entry which is preliminary data.</text>
</comment>
<keyword evidence="1" id="KW-1133">Transmembrane helix</keyword>
<evidence type="ECO:0000259" key="2">
    <source>
        <dbReference type="Pfam" id="PF03413"/>
    </source>
</evidence>
<dbReference type="Pfam" id="PF03413">
    <property type="entry name" value="PepSY"/>
    <property type="match status" value="1"/>
</dbReference>
<evidence type="ECO:0000259" key="3">
    <source>
        <dbReference type="Pfam" id="PF17881"/>
    </source>
</evidence>
<dbReference type="InterPro" id="IPR041401">
    <property type="entry name" value="TseB-like_dom"/>
</dbReference>